<feature type="binding site" evidence="9">
    <location>
        <begin position="44"/>
        <end position="51"/>
    </location>
    <ligand>
        <name>ATP</name>
        <dbReference type="ChEBI" id="CHEBI:30616"/>
    </ligand>
</feature>
<evidence type="ECO:0000256" key="3">
    <source>
        <dbReference type="ARBA" id="ARBA00022806"/>
    </source>
</evidence>
<dbReference type="PANTHER" id="PTHR11070">
    <property type="entry name" value="UVRD / RECB / PCRA DNA HELICASE FAMILY MEMBER"/>
    <property type="match status" value="1"/>
</dbReference>
<evidence type="ECO:0000256" key="9">
    <source>
        <dbReference type="PROSITE-ProRule" id="PRU00560"/>
    </source>
</evidence>
<keyword evidence="12" id="KW-1185">Reference proteome</keyword>
<keyword evidence="2 9" id="KW-0378">Hydrolase</keyword>
<evidence type="ECO:0000259" key="10">
    <source>
        <dbReference type="PROSITE" id="PS51198"/>
    </source>
</evidence>
<accession>A0A096AKT8</accession>
<keyword evidence="5" id="KW-0413">Isomerase</keyword>
<dbReference type="Proteomes" id="UP000029629">
    <property type="component" value="Unassembled WGS sequence"/>
</dbReference>
<protein>
    <recommendedName>
        <fullName evidence="7">DNA 3'-5' helicase</fullName>
        <ecNumber evidence="7">5.6.2.4</ecNumber>
    </recommendedName>
</protein>
<dbReference type="EMBL" id="JRNI01000015">
    <property type="protein sequence ID" value="KGF31272.1"/>
    <property type="molecule type" value="Genomic_DNA"/>
</dbReference>
<evidence type="ECO:0000256" key="7">
    <source>
        <dbReference type="ARBA" id="ARBA00034808"/>
    </source>
</evidence>
<evidence type="ECO:0000256" key="1">
    <source>
        <dbReference type="ARBA" id="ARBA00022741"/>
    </source>
</evidence>
<dbReference type="OrthoDB" id="5298826at2"/>
<dbReference type="PANTHER" id="PTHR11070:SF63">
    <property type="entry name" value="DNA HELICASE IV"/>
    <property type="match status" value="1"/>
</dbReference>
<dbReference type="GO" id="GO:0016887">
    <property type="term" value="F:ATP hydrolysis activity"/>
    <property type="evidence" value="ECO:0007669"/>
    <property type="project" value="RHEA"/>
</dbReference>
<dbReference type="Gene3D" id="3.40.50.300">
    <property type="entry name" value="P-loop containing nucleotide triphosphate hydrolases"/>
    <property type="match status" value="3"/>
</dbReference>
<comment type="caution">
    <text evidence="11">The sequence shown here is derived from an EMBL/GenBank/DDBJ whole genome shotgun (WGS) entry which is preliminary data.</text>
</comment>
<dbReference type="GO" id="GO:0000725">
    <property type="term" value="P:recombinational repair"/>
    <property type="evidence" value="ECO:0007669"/>
    <property type="project" value="TreeGrafter"/>
</dbReference>
<dbReference type="InterPro" id="IPR014016">
    <property type="entry name" value="UvrD-like_ATP-bd"/>
</dbReference>
<dbReference type="InterPro" id="IPR014017">
    <property type="entry name" value="DNA_helicase_UvrD-like_C"/>
</dbReference>
<dbReference type="AlphaFoldDB" id="A0A096AKT8"/>
<dbReference type="EC" id="5.6.2.4" evidence="7"/>
<evidence type="ECO:0000256" key="8">
    <source>
        <dbReference type="ARBA" id="ARBA00048988"/>
    </source>
</evidence>
<comment type="catalytic activity">
    <reaction evidence="6">
        <text>Couples ATP hydrolysis with the unwinding of duplex DNA by translocating in the 3'-5' direction.</text>
        <dbReference type="EC" id="5.6.2.4"/>
    </reaction>
</comment>
<keyword evidence="4 9" id="KW-0067">ATP-binding</keyword>
<dbReference type="Pfam" id="PF13361">
    <property type="entry name" value="UvrD_C"/>
    <property type="match status" value="1"/>
</dbReference>
<dbReference type="GO" id="GO:0005524">
    <property type="term" value="F:ATP binding"/>
    <property type="evidence" value="ECO:0007669"/>
    <property type="project" value="UniProtKB-UniRule"/>
</dbReference>
<dbReference type="GO" id="GO:0005829">
    <property type="term" value="C:cytosol"/>
    <property type="evidence" value="ECO:0007669"/>
    <property type="project" value="TreeGrafter"/>
</dbReference>
<dbReference type="RefSeq" id="WP_036558322.1">
    <property type="nucleotide sequence ID" value="NZ_JRNI01000015.1"/>
</dbReference>
<evidence type="ECO:0000256" key="6">
    <source>
        <dbReference type="ARBA" id="ARBA00034617"/>
    </source>
</evidence>
<feature type="domain" description="UvrD-like helicase ATP-binding" evidence="10">
    <location>
        <begin position="23"/>
        <end position="459"/>
    </location>
</feature>
<proteinExistence type="predicted"/>
<evidence type="ECO:0000313" key="12">
    <source>
        <dbReference type="Proteomes" id="UP000029629"/>
    </source>
</evidence>
<evidence type="ECO:0000313" key="11">
    <source>
        <dbReference type="EMBL" id="KGF31272.1"/>
    </source>
</evidence>
<dbReference type="GO" id="GO:0043138">
    <property type="term" value="F:3'-5' DNA helicase activity"/>
    <property type="evidence" value="ECO:0007669"/>
    <property type="project" value="UniProtKB-EC"/>
</dbReference>
<organism evidence="11 12">
    <name type="scientific">Oligella urethralis DNF00040</name>
    <dbReference type="NCBI Taxonomy" id="1401065"/>
    <lineage>
        <taxon>Bacteria</taxon>
        <taxon>Pseudomonadati</taxon>
        <taxon>Pseudomonadota</taxon>
        <taxon>Betaproteobacteria</taxon>
        <taxon>Burkholderiales</taxon>
        <taxon>Alcaligenaceae</taxon>
        <taxon>Oligella</taxon>
    </lineage>
</organism>
<dbReference type="SUPFAM" id="SSF52540">
    <property type="entry name" value="P-loop containing nucleoside triphosphate hydrolases"/>
    <property type="match status" value="1"/>
</dbReference>
<comment type="catalytic activity">
    <reaction evidence="8">
        <text>ATP + H2O = ADP + phosphate + H(+)</text>
        <dbReference type="Rhea" id="RHEA:13065"/>
        <dbReference type="ChEBI" id="CHEBI:15377"/>
        <dbReference type="ChEBI" id="CHEBI:15378"/>
        <dbReference type="ChEBI" id="CHEBI:30616"/>
        <dbReference type="ChEBI" id="CHEBI:43474"/>
        <dbReference type="ChEBI" id="CHEBI:456216"/>
        <dbReference type="EC" id="5.6.2.4"/>
    </reaction>
</comment>
<dbReference type="PROSITE" id="PS51198">
    <property type="entry name" value="UVRD_HELICASE_ATP_BIND"/>
    <property type="match status" value="1"/>
</dbReference>
<dbReference type="InterPro" id="IPR027417">
    <property type="entry name" value="P-loop_NTPase"/>
</dbReference>
<evidence type="ECO:0000256" key="4">
    <source>
        <dbReference type="ARBA" id="ARBA00022840"/>
    </source>
</evidence>
<keyword evidence="3 9" id="KW-0347">Helicase</keyword>
<gene>
    <name evidence="11" type="ORF">HMPREF2130_03945</name>
</gene>
<dbReference type="InterPro" id="IPR000212">
    <property type="entry name" value="DNA_helicase_UvrD/REP"/>
</dbReference>
<evidence type="ECO:0000256" key="5">
    <source>
        <dbReference type="ARBA" id="ARBA00023235"/>
    </source>
</evidence>
<keyword evidence="1 9" id="KW-0547">Nucleotide-binding</keyword>
<dbReference type="eggNOG" id="COG0210">
    <property type="taxonomic scope" value="Bacteria"/>
</dbReference>
<evidence type="ECO:0000256" key="2">
    <source>
        <dbReference type="ARBA" id="ARBA00022801"/>
    </source>
</evidence>
<dbReference type="GO" id="GO:0003677">
    <property type="term" value="F:DNA binding"/>
    <property type="evidence" value="ECO:0007669"/>
    <property type="project" value="InterPro"/>
</dbReference>
<name>A0A096AKT8_9BURK</name>
<reference evidence="11 12" key="1">
    <citation type="submission" date="2014-07" db="EMBL/GenBank/DDBJ databases">
        <authorList>
            <person name="McCorrison J."/>
            <person name="Sanka R."/>
            <person name="Torralba M."/>
            <person name="Gillis M."/>
            <person name="Haft D.H."/>
            <person name="Methe B."/>
            <person name="Sutton G."/>
            <person name="Nelson K.E."/>
        </authorList>
    </citation>
    <scope>NUCLEOTIDE SEQUENCE [LARGE SCALE GENOMIC DNA]</scope>
    <source>
        <strain evidence="11 12">DNF00040</strain>
    </source>
</reference>
<sequence>MTESVATDSAAQQGESAHLELLHELSEEQYAAATSEAAATLVLAGAGTGKTRTLIARLGYLHSIGYFNEARVLMLAFAKKAAQEMAERIEQLLPSVSEAVDVSTFHSLGLQIVARVTGRMPRLTELSEADAMSHFIRQGFFELCARDSAYLKAYYKWLNLSSLDNLAAQSLRTLNDEYTRHRGEWICANVLYQLNIDYFYQPLYARPHHWTKYQCYRPSFYLVNEGIYLEVYEVAEQALSASQLAHRQRVSTLHAAQGSTLIELFVDESLADFYAHCLRLLSRLKKPARHQRRPRAKSLRLGRSAYHYEHLVAQLCRWLPLFKHQQSWPDLSQSPLADGHLLNALLAPLWQRYQAHLADTGTIDYEKMISLASDYVRSGAFKVPWSEVMIDEFQDISAERAALIQAMREQKPSLRLFCVGDDWQAIYRFAGSNLRFTTDFEHYFGEVQRYALSQTFRFGECLSRESSRFVLQNPLQSRKALYGQAGHQQPLVLCCTKELTEGALLATIYELIQRDAAGRLTGGAQERSTVLLLSRFHHFLPAAKTMQAWSRQFPKLALLQGTVHGVKGNEADYVVLLAMNQGEFGFPSTKQSDALVEYYLPPSEDFPYAEERRLFYVALTRAREQVYLIYDEDNASVFIEELKRDYPVLHLKELMQQAGLLKKPRKKAWQRLNIFKVR</sequence>
<dbReference type="Pfam" id="PF00580">
    <property type="entry name" value="UvrD-helicase"/>
    <property type="match status" value="1"/>
</dbReference>